<dbReference type="InterPro" id="IPR018062">
    <property type="entry name" value="HTH_AraC-typ_CS"/>
</dbReference>
<reference evidence="5" key="1">
    <citation type="journal article" date="2020" name="mSystems">
        <title>Genome- and Community-Level Interaction Insights into Carbon Utilization and Element Cycling Functions of Hydrothermarchaeota in Hydrothermal Sediment.</title>
        <authorList>
            <person name="Zhou Z."/>
            <person name="Liu Y."/>
            <person name="Xu W."/>
            <person name="Pan J."/>
            <person name="Luo Z.H."/>
            <person name="Li M."/>
        </authorList>
    </citation>
    <scope>NUCLEOTIDE SEQUENCE [LARGE SCALE GENOMIC DNA]</scope>
    <source>
        <strain evidence="5">SpSt-243</strain>
    </source>
</reference>
<feature type="domain" description="HTH araC/xylS-type" evidence="4">
    <location>
        <begin position="199"/>
        <end position="298"/>
    </location>
</feature>
<dbReference type="PROSITE" id="PS01124">
    <property type="entry name" value="HTH_ARAC_FAMILY_2"/>
    <property type="match status" value="1"/>
</dbReference>
<keyword evidence="1" id="KW-0805">Transcription regulation</keyword>
<dbReference type="PRINTS" id="PR00032">
    <property type="entry name" value="HTHARAC"/>
</dbReference>
<evidence type="ECO:0000256" key="3">
    <source>
        <dbReference type="ARBA" id="ARBA00023163"/>
    </source>
</evidence>
<gene>
    <name evidence="5" type="ORF">ENP70_07250</name>
</gene>
<dbReference type="Gene3D" id="1.10.10.60">
    <property type="entry name" value="Homeodomain-like"/>
    <property type="match status" value="2"/>
</dbReference>
<dbReference type="InterPro" id="IPR050204">
    <property type="entry name" value="AraC_XylS_family_regulators"/>
</dbReference>
<evidence type="ECO:0000259" key="4">
    <source>
        <dbReference type="PROSITE" id="PS01124"/>
    </source>
</evidence>
<dbReference type="AlphaFoldDB" id="A0A7C1T8T8"/>
<dbReference type="InterPro" id="IPR020449">
    <property type="entry name" value="Tscrpt_reg_AraC-type_HTH"/>
</dbReference>
<keyword evidence="2" id="KW-0238">DNA-binding</keyword>
<organism evidence="5">
    <name type="scientific">Agrobacterium albertimagni</name>
    <dbReference type="NCBI Taxonomy" id="147266"/>
    <lineage>
        <taxon>Bacteria</taxon>
        <taxon>Pseudomonadati</taxon>
        <taxon>Pseudomonadota</taxon>
        <taxon>Alphaproteobacteria</taxon>
        <taxon>Hyphomicrobiales</taxon>
        <taxon>Rhizobiaceae</taxon>
        <taxon>Rhizobium/Agrobacterium group</taxon>
        <taxon>Agrobacterium</taxon>
    </lineage>
</organism>
<dbReference type="PANTHER" id="PTHR46796:SF13">
    <property type="entry name" value="HTH-TYPE TRANSCRIPTIONAL ACTIVATOR RHAS"/>
    <property type="match status" value="1"/>
</dbReference>
<dbReference type="SMART" id="SM00342">
    <property type="entry name" value="HTH_ARAC"/>
    <property type="match status" value="1"/>
</dbReference>
<evidence type="ECO:0000313" key="5">
    <source>
        <dbReference type="EMBL" id="HEB43484.1"/>
    </source>
</evidence>
<dbReference type="InterPro" id="IPR009057">
    <property type="entry name" value="Homeodomain-like_sf"/>
</dbReference>
<name>A0A7C1T8T8_9HYPH</name>
<proteinExistence type="predicted"/>
<evidence type="ECO:0000256" key="2">
    <source>
        <dbReference type="ARBA" id="ARBA00023125"/>
    </source>
</evidence>
<keyword evidence="3" id="KW-0804">Transcription</keyword>
<dbReference type="PROSITE" id="PS00041">
    <property type="entry name" value="HTH_ARAC_FAMILY_1"/>
    <property type="match status" value="1"/>
</dbReference>
<sequence length="314" mass="34508">MADPLSEMVELLQPEGLRAKVVSGAGRWRVEREDYGQPFYCAMLEGSALLEVQGHAPITLRTGDFVLIPAAFGFTMSDMAGDQDDDVDPLTVTMLPGETRHGNPEGIVNARLLVGHFGFASPDSALLIRLLPQLVHLRNERRLTTLVQLVTEEALADRPVRGSILARLLEVMLLEALRSVAGEAAPLGVLRGLGDPRLSSTLRLLHAEPTKDWTVDEMAREAALSRSVFFDRFRRTIGVSPREYLIIWRMSLAKHLLIRRGDLGLQEVAERVGYRSASAFSTAFSRFVGMAPSAYAENATHRMSLAAVSDFGTV</sequence>
<accession>A0A7C1T8T8</accession>
<evidence type="ECO:0000256" key="1">
    <source>
        <dbReference type="ARBA" id="ARBA00023015"/>
    </source>
</evidence>
<dbReference type="GO" id="GO:0003700">
    <property type="term" value="F:DNA-binding transcription factor activity"/>
    <property type="evidence" value="ECO:0007669"/>
    <property type="project" value="InterPro"/>
</dbReference>
<dbReference type="SUPFAM" id="SSF46689">
    <property type="entry name" value="Homeodomain-like"/>
    <property type="match status" value="2"/>
</dbReference>
<dbReference type="InterPro" id="IPR032783">
    <property type="entry name" value="AraC_lig"/>
</dbReference>
<dbReference type="EMBL" id="DSKI01000373">
    <property type="protein sequence ID" value="HEB43484.1"/>
    <property type="molecule type" value="Genomic_DNA"/>
</dbReference>
<protein>
    <submittedName>
        <fullName evidence="5">AraC family transcriptional regulator</fullName>
    </submittedName>
</protein>
<dbReference type="InterPro" id="IPR018060">
    <property type="entry name" value="HTH_AraC"/>
</dbReference>
<dbReference type="PANTHER" id="PTHR46796">
    <property type="entry name" value="HTH-TYPE TRANSCRIPTIONAL ACTIVATOR RHAS-RELATED"/>
    <property type="match status" value="1"/>
</dbReference>
<dbReference type="GO" id="GO:0043565">
    <property type="term" value="F:sequence-specific DNA binding"/>
    <property type="evidence" value="ECO:0007669"/>
    <property type="project" value="InterPro"/>
</dbReference>
<dbReference type="Pfam" id="PF12833">
    <property type="entry name" value="HTH_18"/>
    <property type="match status" value="1"/>
</dbReference>
<comment type="caution">
    <text evidence="5">The sequence shown here is derived from an EMBL/GenBank/DDBJ whole genome shotgun (WGS) entry which is preliminary data.</text>
</comment>
<dbReference type="Pfam" id="PF12852">
    <property type="entry name" value="Cupin_6"/>
    <property type="match status" value="1"/>
</dbReference>